<reference evidence="1" key="1">
    <citation type="journal article" date="2005" name="Environ. Microbiol.">
        <title>Genetic and functional properties of uncultivated thermophilic crenarchaeotes from a subsurface gold mine as revealed by analysis of genome fragments.</title>
        <authorList>
            <person name="Nunoura T."/>
            <person name="Hirayama H."/>
            <person name="Takami H."/>
            <person name="Oida H."/>
            <person name="Nishi S."/>
            <person name="Shimamura S."/>
            <person name="Suzuki Y."/>
            <person name="Inagaki F."/>
            <person name="Takai K."/>
            <person name="Nealson K.H."/>
            <person name="Horikoshi K."/>
        </authorList>
    </citation>
    <scope>NUCLEOTIDE SEQUENCE</scope>
</reference>
<evidence type="ECO:0008006" key="2">
    <source>
        <dbReference type="Google" id="ProtNLM"/>
    </source>
</evidence>
<accession>H5SD18</accession>
<evidence type="ECO:0000313" key="1">
    <source>
        <dbReference type="EMBL" id="BAL54054.1"/>
    </source>
</evidence>
<protein>
    <recommendedName>
        <fullName evidence="2">Holin</fullName>
    </recommendedName>
</protein>
<dbReference type="EMBL" id="AP011676">
    <property type="protein sequence ID" value="BAL54054.1"/>
    <property type="molecule type" value="Genomic_DNA"/>
</dbReference>
<name>H5SD18_9BACT</name>
<reference evidence="1" key="2">
    <citation type="journal article" date="2012" name="PLoS ONE">
        <title>A Deeply Branching Thermophilic Bacterium with an Ancient Acetyl-CoA Pathway Dominates a Subsurface Ecosystem.</title>
        <authorList>
            <person name="Takami H."/>
            <person name="Noguchi H."/>
            <person name="Takaki Y."/>
            <person name="Uchiyama I."/>
            <person name="Toyoda A."/>
            <person name="Nishi S."/>
            <person name="Chee G.-J."/>
            <person name="Arai W."/>
            <person name="Nunoura T."/>
            <person name="Itoh T."/>
            <person name="Hattori M."/>
            <person name="Takai K."/>
        </authorList>
    </citation>
    <scope>NUCLEOTIDE SEQUENCE</scope>
</reference>
<sequence>MQWLNGYKTYLAALLAAFVAFNHVVPLVTPEVEQAILAAATALGLYGLRHALERLEQSAPASRAPGQ</sequence>
<gene>
    <name evidence="1" type="ORF">HGMM_F12C05C37</name>
</gene>
<dbReference type="AlphaFoldDB" id="H5SD18"/>
<proteinExistence type="predicted"/>
<organism evidence="1">
    <name type="scientific">uncultured Planctomycetota bacterium</name>
    <dbReference type="NCBI Taxonomy" id="120965"/>
    <lineage>
        <taxon>Bacteria</taxon>
        <taxon>Pseudomonadati</taxon>
        <taxon>Planctomycetota</taxon>
        <taxon>environmental samples</taxon>
    </lineage>
</organism>